<sequence>MLLRQFSLSALLVLLIFVIQESVISQFRLPGGGFSLLLIFSLTWASLSTPTVGALIGFIAGLMMDLSQSADGPLGQWTLILIIAGYVLAFLAYGDDSVRGNPISIVILVSLAVGASLALYLISGLLLGLKIGSISGVAVTLIGNSLWTLAITPLLLPAISYVHNFIFDSKARL</sequence>
<protein>
    <submittedName>
        <fullName evidence="8">Unannotated protein</fullName>
    </submittedName>
</protein>
<gene>
    <name evidence="8" type="ORF">UFOPK3554_00196</name>
</gene>
<keyword evidence="6 7" id="KW-0472">Membrane</keyword>
<feature type="transmembrane region" description="Helical" evidence="7">
    <location>
        <begin position="105"/>
        <end position="126"/>
    </location>
</feature>
<keyword evidence="3 7" id="KW-0812">Transmembrane</keyword>
<evidence type="ECO:0000256" key="1">
    <source>
        <dbReference type="ARBA" id="ARBA00004651"/>
    </source>
</evidence>
<evidence type="ECO:0000313" key="8">
    <source>
        <dbReference type="EMBL" id="CAB5239298.1"/>
    </source>
</evidence>
<feature type="transmembrane region" description="Helical" evidence="7">
    <location>
        <begin position="36"/>
        <end position="62"/>
    </location>
</feature>
<proteinExistence type="predicted"/>
<keyword evidence="4" id="KW-0133">Cell shape</keyword>
<keyword evidence="5 7" id="KW-1133">Transmembrane helix</keyword>
<dbReference type="EMBL" id="CAFBSG010000002">
    <property type="protein sequence ID" value="CAB5239298.1"/>
    <property type="molecule type" value="Genomic_DNA"/>
</dbReference>
<evidence type="ECO:0000256" key="2">
    <source>
        <dbReference type="ARBA" id="ARBA00022475"/>
    </source>
</evidence>
<accession>A0A6J7XSA1</accession>
<feature type="transmembrane region" description="Helical" evidence="7">
    <location>
        <begin position="146"/>
        <end position="167"/>
    </location>
</feature>
<feature type="transmembrane region" description="Helical" evidence="7">
    <location>
        <begin position="74"/>
        <end position="93"/>
    </location>
</feature>
<comment type="subcellular location">
    <subcellularLocation>
        <location evidence="1">Cell membrane</location>
        <topology evidence="1">Multi-pass membrane protein</topology>
    </subcellularLocation>
</comment>
<reference evidence="8" key="1">
    <citation type="submission" date="2020-05" db="EMBL/GenBank/DDBJ databases">
        <authorList>
            <person name="Chiriac C."/>
            <person name="Salcher M."/>
            <person name="Ghai R."/>
            <person name="Kavagutti S V."/>
        </authorList>
    </citation>
    <scope>NUCLEOTIDE SEQUENCE</scope>
</reference>
<evidence type="ECO:0000256" key="7">
    <source>
        <dbReference type="SAM" id="Phobius"/>
    </source>
</evidence>
<dbReference type="GO" id="GO:0008360">
    <property type="term" value="P:regulation of cell shape"/>
    <property type="evidence" value="ECO:0007669"/>
    <property type="project" value="UniProtKB-KW"/>
</dbReference>
<dbReference type="NCBIfam" id="TIGR03426">
    <property type="entry name" value="shape_MreD"/>
    <property type="match status" value="1"/>
</dbReference>
<dbReference type="InterPro" id="IPR007227">
    <property type="entry name" value="Cell_shape_determining_MreD"/>
</dbReference>
<feature type="transmembrane region" description="Helical" evidence="7">
    <location>
        <begin position="6"/>
        <end position="24"/>
    </location>
</feature>
<dbReference type="AlphaFoldDB" id="A0A6J7XSA1"/>
<evidence type="ECO:0000256" key="3">
    <source>
        <dbReference type="ARBA" id="ARBA00022692"/>
    </source>
</evidence>
<dbReference type="GO" id="GO:0005886">
    <property type="term" value="C:plasma membrane"/>
    <property type="evidence" value="ECO:0007669"/>
    <property type="project" value="UniProtKB-SubCell"/>
</dbReference>
<organism evidence="8">
    <name type="scientific">freshwater metagenome</name>
    <dbReference type="NCBI Taxonomy" id="449393"/>
    <lineage>
        <taxon>unclassified sequences</taxon>
        <taxon>metagenomes</taxon>
        <taxon>ecological metagenomes</taxon>
    </lineage>
</organism>
<evidence type="ECO:0000256" key="5">
    <source>
        <dbReference type="ARBA" id="ARBA00022989"/>
    </source>
</evidence>
<evidence type="ECO:0000256" key="6">
    <source>
        <dbReference type="ARBA" id="ARBA00023136"/>
    </source>
</evidence>
<keyword evidence="2" id="KW-1003">Cell membrane</keyword>
<name>A0A6J7XSA1_9ZZZZ</name>
<evidence type="ECO:0000256" key="4">
    <source>
        <dbReference type="ARBA" id="ARBA00022960"/>
    </source>
</evidence>